<dbReference type="InterPro" id="IPR016161">
    <property type="entry name" value="Ald_DH/histidinol_DH"/>
</dbReference>
<dbReference type="EMBL" id="SDMK01000002">
    <property type="protein sequence ID" value="RXS95046.1"/>
    <property type="molecule type" value="Genomic_DNA"/>
</dbReference>
<keyword evidence="8" id="KW-1185">Reference proteome</keyword>
<dbReference type="InterPro" id="IPR016162">
    <property type="entry name" value="Ald_DH_N"/>
</dbReference>
<comment type="catalytic activity">
    <reaction evidence="4">
        <text>2,5-dioxopentanoate + NADP(+) + H2O = 2-oxoglutarate + NADPH + 2 H(+)</text>
        <dbReference type="Rhea" id="RHEA:11296"/>
        <dbReference type="ChEBI" id="CHEBI:15377"/>
        <dbReference type="ChEBI" id="CHEBI:15378"/>
        <dbReference type="ChEBI" id="CHEBI:16810"/>
        <dbReference type="ChEBI" id="CHEBI:57783"/>
        <dbReference type="ChEBI" id="CHEBI:58136"/>
        <dbReference type="ChEBI" id="CHEBI:58349"/>
        <dbReference type="EC" id="1.2.1.26"/>
    </reaction>
</comment>
<dbReference type="CDD" id="cd07129">
    <property type="entry name" value="ALDH_KGSADH"/>
    <property type="match status" value="1"/>
</dbReference>
<dbReference type="FunFam" id="3.40.605.10:FF:000037">
    <property type="entry name" value="NADP-dependent fatty aldehyde dehydrogenase"/>
    <property type="match status" value="1"/>
</dbReference>
<dbReference type="RefSeq" id="WP_129208215.1">
    <property type="nucleotide sequence ID" value="NZ_BMGU01000003.1"/>
</dbReference>
<dbReference type="PANTHER" id="PTHR43353">
    <property type="entry name" value="SUCCINATE-SEMIALDEHYDE DEHYDROGENASE, MITOCHONDRIAL"/>
    <property type="match status" value="1"/>
</dbReference>
<dbReference type="PANTHER" id="PTHR43353:SF3">
    <property type="entry name" value="ALDEHYDE DEHYDROGENASE-RELATED"/>
    <property type="match status" value="1"/>
</dbReference>
<dbReference type="Gene3D" id="3.40.309.10">
    <property type="entry name" value="Aldehyde Dehydrogenase, Chain A, domain 2"/>
    <property type="match status" value="1"/>
</dbReference>
<evidence type="ECO:0000313" key="8">
    <source>
        <dbReference type="Proteomes" id="UP000290253"/>
    </source>
</evidence>
<evidence type="ECO:0000256" key="5">
    <source>
        <dbReference type="ARBA" id="ARBA00067023"/>
    </source>
</evidence>
<evidence type="ECO:0000256" key="3">
    <source>
        <dbReference type="ARBA" id="ARBA00050769"/>
    </source>
</evidence>
<feature type="domain" description="Aldehyde dehydrogenase" evidence="6">
    <location>
        <begin position="19"/>
        <end position="466"/>
    </location>
</feature>
<evidence type="ECO:0000256" key="4">
    <source>
        <dbReference type="ARBA" id="ARBA00051918"/>
    </source>
</evidence>
<keyword evidence="2" id="KW-0560">Oxidoreductase</keyword>
<sequence length="529" mass="55559">MTLLGVSFLGADRAAASSAPFHGINPVTGETLPGDFFPASVADVDRAVTLAQEASASYRKLSGKERAAFLRAVADRIQAITEQLVERAHLETALPLPRLQGEVGRTTGQLRLFADVVEEGSWTSPRIDTALPERKPLPRPDLRTVLVPLGPVAVFGASNFPLAFSVAGGDTASALAAGNPVVVKAHPAHPGTSELVAGAIQQAVKDCGLHPGVFSLLFDAGIEIGVQLVQHPLIKAVGFTGSLAAGKALVDLCHARPEPIPCYAEMSSTNPVFILPGALKQHEKVAADLTGSYTLGAGQFCTKPGLVFLDRSADAASLVEELKTKAAGVATFSMLTPGIAKHYRSGIEKRAGDASVNTLYRTENESTGAASTAALLETTAAELLSKPELADEIFGPSTLLVHYEQREQMLAAARGLRGHLTATILGTEEDLAANTDLIAILEQKVGRLIFNGYPTGVEVSHAMVHGGPYPATSDSRTTSVGSMAIFRFARPVCFQGYPQSLLPAELQNANPLGVQRLVNGVFTRDAIQA</sequence>
<dbReference type="InterPro" id="IPR016163">
    <property type="entry name" value="Ald_DH_C"/>
</dbReference>
<dbReference type="GO" id="GO:0047533">
    <property type="term" value="F:2,5-dioxovalerate dehydrogenase (NADP+) activity"/>
    <property type="evidence" value="ECO:0007669"/>
    <property type="project" value="UniProtKB-EC"/>
</dbReference>
<comment type="catalytic activity">
    <reaction evidence="3">
        <text>2,5-dioxopentanoate + NAD(+) + H2O = 2-oxoglutarate + NADH + 2 H(+)</text>
        <dbReference type="Rhea" id="RHEA:47152"/>
        <dbReference type="ChEBI" id="CHEBI:15377"/>
        <dbReference type="ChEBI" id="CHEBI:15378"/>
        <dbReference type="ChEBI" id="CHEBI:16810"/>
        <dbReference type="ChEBI" id="CHEBI:57540"/>
        <dbReference type="ChEBI" id="CHEBI:57945"/>
        <dbReference type="ChEBI" id="CHEBI:58136"/>
    </reaction>
</comment>
<reference evidence="7 8" key="1">
    <citation type="journal article" date="2016" name="Int. J. Syst. Evol. Microbiol.">
        <title>Acidipila dinghuensis sp. nov., an acidobacterium isolated from forest soil.</title>
        <authorList>
            <person name="Jiang Y.W."/>
            <person name="Wang J."/>
            <person name="Chen M.H."/>
            <person name="Lv Y.Y."/>
            <person name="Qiu L.H."/>
        </authorList>
    </citation>
    <scope>NUCLEOTIDE SEQUENCE [LARGE SCALE GENOMIC DNA]</scope>
    <source>
        <strain evidence="7 8">DHOF10</strain>
    </source>
</reference>
<dbReference type="EC" id="1.2.1.26" evidence="5"/>
<name>A0A4Q1SCV7_9BACT</name>
<dbReference type="InterPro" id="IPR050740">
    <property type="entry name" value="Aldehyde_DH_Superfamily"/>
</dbReference>
<dbReference type="Pfam" id="PF00171">
    <property type="entry name" value="Aldedh"/>
    <property type="match status" value="1"/>
</dbReference>
<organism evidence="7 8">
    <name type="scientific">Silvibacterium dinghuense</name>
    <dbReference type="NCBI Taxonomy" id="1560006"/>
    <lineage>
        <taxon>Bacteria</taxon>
        <taxon>Pseudomonadati</taxon>
        <taxon>Acidobacteriota</taxon>
        <taxon>Terriglobia</taxon>
        <taxon>Terriglobales</taxon>
        <taxon>Acidobacteriaceae</taxon>
        <taxon>Silvibacterium</taxon>
    </lineage>
</organism>
<protein>
    <recommendedName>
        <fullName evidence="5">2,5-dioxovalerate dehydrogenase</fullName>
        <ecNumber evidence="5">1.2.1.26</ecNumber>
    </recommendedName>
</protein>
<evidence type="ECO:0000256" key="1">
    <source>
        <dbReference type="ARBA" id="ARBA00009986"/>
    </source>
</evidence>
<dbReference type="Gene3D" id="3.40.605.10">
    <property type="entry name" value="Aldehyde Dehydrogenase, Chain A, domain 1"/>
    <property type="match status" value="1"/>
</dbReference>
<dbReference type="InterPro" id="IPR015590">
    <property type="entry name" value="Aldehyde_DH_dom"/>
</dbReference>
<comment type="similarity">
    <text evidence="1">Belongs to the aldehyde dehydrogenase family.</text>
</comment>
<dbReference type="OrthoDB" id="9770537at2"/>
<evidence type="ECO:0000259" key="6">
    <source>
        <dbReference type="Pfam" id="PF00171"/>
    </source>
</evidence>
<comment type="caution">
    <text evidence="7">The sequence shown here is derived from an EMBL/GenBank/DDBJ whole genome shotgun (WGS) entry which is preliminary data.</text>
</comment>
<evidence type="ECO:0000313" key="7">
    <source>
        <dbReference type="EMBL" id="RXS95046.1"/>
    </source>
</evidence>
<dbReference type="SUPFAM" id="SSF53720">
    <property type="entry name" value="ALDH-like"/>
    <property type="match status" value="1"/>
</dbReference>
<dbReference type="Proteomes" id="UP000290253">
    <property type="component" value="Unassembled WGS sequence"/>
</dbReference>
<proteinExistence type="inferred from homology"/>
<dbReference type="InterPro" id="IPR044151">
    <property type="entry name" value="ALDH_KGSADH"/>
</dbReference>
<dbReference type="AlphaFoldDB" id="A0A4Q1SCV7"/>
<gene>
    <name evidence="7" type="ORF">ESZ00_10500</name>
</gene>
<evidence type="ECO:0000256" key="2">
    <source>
        <dbReference type="ARBA" id="ARBA00023002"/>
    </source>
</evidence>
<accession>A0A4Q1SCV7</accession>